<dbReference type="Gene3D" id="1.25.40.10">
    <property type="entry name" value="Tetratricopeptide repeat domain"/>
    <property type="match status" value="1"/>
</dbReference>
<dbReference type="Proteomes" id="UP000242310">
    <property type="component" value="Unassembled WGS sequence"/>
</dbReference>
<evidence type="ECO:0000313" key="2">
    <source>
        <dbReference type="Proteomes" id="UP000242310"/>
    </source>
</evidence>
<proteinExistence type="predicted"/>
<keyword evidence="2" id="KW-1185">Reference proteome</keyword>
<organism evidence="1 2">
    <name type="scientific">Salsuginibacillus halophilus</name>
    <dbReference type="NCBI Taxonomy" id="517424"/>
    <lineage>
        <taxon>Bacteria</taxon>
        <taxon>Bacillati</taxon>
        <taxon>Bacillota</taxon>
        <taxon>Bacilli</taxon>
        <taxon>Bacillales</taxon>
        <taxon>Bacillaceae</taxon>
        <taxon>Salsuginibacillus</taxon>
    </lineage>
</organism>
<dbReference type="InterPro" id="IPR006597">
    <property type="entry name" value="Sel1-like"/>
</dbReference>
<dbReference type="AlphaFoldDB" id="A0A2P8HX36"/>
<evidence type="ECO:0000313" key="1">
    <source>
        <dbReference type="EMBL" id="PSL50803.1"/>
    </source>
</evidence>
<dbReference type="SUPFAM" id="SSF81901">
    <property type="entry name" value="HCP-like"/>
    <property type="match status" value="1"/>
</dbReference>
<dbReference type="InterPro" id="IPR052945">
    <property type="entry name" value="Mitotic_Regulator"/>
</dbReference>
<accession>A0A2P8HX36</accession>
<dbReference type="Pfam" id="PF08238">
    <property type="entry name" value="Sel1"/>
    <property type="match status" value="6"/>
</dbReference>
<dbReference type="PANTHER" id="PTHR43628:SF1">
    <property type="entry name" value="CHITIN SYNTHASE REGULATORY FACTOR 2-RELATED"/>
    <property type="match status" value="1"/>
</dbReference>
<dbReference type="RefSeq" id="WP_181315207.1">
    <property type="nucleotide sequence ID" value="NZ_PYAV01000002.1"/>
</dbReference>
<protein>
    <submittedName>
        <fullName evidence="1">TPR repeat protein</fullName>
    </submittedName>
</protein>
<gene>
    <name evidence="1" type="ORF">B0H94_10279</name>
</gene>
<reference evidence="1 2" key="1">
    <citation type="submission" date="2018-03" db="EMBL/GenBank/DDBJ databases">
        <title>Genomic Encyclopedia of Type Strains, Phase III (KMG-III): the genomes of soil and plant-associated and newly described type strains.</title>
        <authorList>
            <person name="Whitman W."/>
        </authorList>
    </citation>
    <scope>NUCLEOTIDE SEQUENCE [LARGE SCALE GENOMIC DNA]</scope>
    <source>
        <strain evidence="1 2">CGMCC 1.07653</strain>
    </source>
</reference>
<dbReference type="SMART" id="SM00671">
    <property type="entry name" value="SEL1"/>
    <property type="match status" value="6"/>
</dbReference>
<comment type="caution">
    <text evidence="1">The sequence shown here is derived from an EMBL/GenBank/DDBJ whole genome shotgun (WGS) entry which is preliminary data.</text>
</comment>
<dbReference type="EMBL" id="PYAV01000002">
    <property type="protein sequence ID" value="PSL50803.1"/>
    <property type="molecule type" value="Genomic_DNA"/>
</dbReference>
<name>A0A2P8HX36_9BACI</name>
<sequence length="243" mass="27660">MASEGEKRESAYQTGVRCMQQQDPHLAVEWFQTAAEYGDARAMRALGRIYETGHGVDPDTALMKSWYEKAAEAGSLEAMCELANHLYEGVLIEREVKPALYWYERAAMGGVKDAAFMLGSLYYEGKDVTKAPKKAERWWKEAAQLGHTRALNNLAWLYAQKEGGAAKAYAYYEEAARLNDADAQVNLGHMLFTGKDVGQDIYEALHWWQKAAEQGHPLAKKNVKKAKRKRRLERILRPFQKKR</sequence>
<dbReference type="InterPro" id="IPR011990">
    <property type="entry name" value="TPR-like_helical_dom_sf"/>
</dbReference>
<dbReference type="PANTHER" id="PTHR43628">
    <property type="entry name" value="ACTIVATOR OF C KINASE PROTEIN 1-RELATED"/>
    <property type="match status" value="1"/>
</dbReference>